<dbReference type="OrthoDB" id="9808590at2"/>
<evidence type="ECO:0000259" key="1">
    <source>
        <dbReference type="Pfam" id="PF00534"/>
    </source>
</evidence>
<dbReference type="EMBL" id="CP001629">
    <property type="protein sequence ID" value="ACU88254.1"/>
    <property type="molecule type" value="Genomic_DNA"/>
</dbReference>
<dbReference type="AlphaFoldDB" id="C7LT30"/>
<protein>
    <submittedName>
        <fullName evidence="2">Glycosyl transferase group 1</fullName>
    </submittedName>
</protein>
<organism evidence="2 3">
    <name type="scientific">Desulfomicrobium baculatum (strain DSM 4028 / VKM B-1378 / X)</name>
    <name type="common">Desulfovibrio baculatus</name>
    <dbReference type="NCBI Taxonomy" id="525897"/>
    <lineage>
        <taxon>Bacteria</taxon>
        <taxon>Pseudomonadati</taxon>
        <taxon>Thermodesulfobacteriota</taxon>
        <taxon>Desulfovibrionia</taxon>
        <taxon>Desulfovibrionales</taxon>
        <taxon>Desulfomicrobiaceae</taxon>
        <taxon>Desulfomicrobium</taxon>
    </lineage>
</organism>
<evidence type="ECO:0000313" key="3">
    <source>
        <dbReference type="Proteomes" id="UP000002216"/>
    </source>
</evidence>
<dbReference type="InterPro" id="IPR001296">
    <property type="entry name" value="Glyco_trans_1"/>
</dbReference>
<dbReference type="eggNOG" id="COG0438">
    <property type="taxonomic scope" value="Bacteria"/>
</dbReference>
<name>C7LT30_DESBD</name>
<sequence>MNALFITHDCCIAGAQHSFLRILRWFRAHTAWRIGVLALGDGPLAAEFARLAPFMLWRDLPDTATQSEAALARVAALTGGMPDVIFGNTVVSAKAYELLSGFGKPMITRIAELGSSVDRYATPEVQAALLRHSTGFVAVSAPVADMLRNRFGVPDDRITVINGAIEDTETTLDISRRAALPMPSANPDCADGPKNAASLANWPILWGCGSISHRKGADLFLHVAEALLAQGITGFRAFWAGHPEDDLVRGLFLDKERSPARNHVTYLGKLDAPAQLMAPGDIFLMTSREDPFPLVSLEAAERGVPTVCFPGTGGIPDFAARGGGMVAQQVTAQAMTRCLAPLLADRTARVEAGKRARATVLQHHTMAQAGPRFARLFDRMAAQAPPRAGNIASSCITVPTIHVPRATRTVSELLADTTAVVRTVGERTTDACLHLLRQILPEEHVHVIREVPFSRAVRRCFEIGIEQSRKWTLVIDADVLVRAAFVAEVLLFADRQQANTFVVQGLVHDKLFNLLRPAGNHLYRTKHLPLALALIPEEGNTLRPEATTIDHMVERGFLFFQKDFVVGLHDYGQHYVDIAKKCFVQSHKHERFVNNALPRWQAWAERDPDFRAAIIGAKAGRQHRETVYIDNVFLEARILADRSGATLGHKEPLEATAYDDNGVVNALRNALDAPDADHMQTIMFPPQRWNHIYGNGSER</sequence>
<dbReference type="GO" id="GO:0016757">
    <property type="term" value="F:glycosyltransferase activity"/>
    <property type="evidence" value="ECO:0007669"/>
    <property type="project" value="InterPro"/>
</dbReference>
<feature type="domain" description="Glycosyl transferase family 1" evidence="1">
    <location>
        <begin position="208"/>
        <end position="358"/>
    </location>
</feature>
<reference evidence="2 3" key="1">
    <citation type="journal article" date="2009" name="Stand. Genomic Sci.">
        <title>Complete genome sequence of Desulfomicrobium baculatum type strain (X).</title>
        <authorList>
            <person name="Copeland A."/>
            <person name="Spring S."/>
            <person name="Goker M."/>
            <person name="Schneider S."/>
            <person name="Lapidus A."/>
            <person name="Del Rio T.G."/>
            <person name="Tice H."/>
            <person name="Cheng J.F."/>
            <person name="Chen F."/>
            <person name="Nolan M."/>
            <person name="Bruce D."/>
            <person name="Goodwin L."/>
            <person name="Pitluck S."/>
            <person name="Ivanova N."/>
            <person name="Mavrommatis K."/>
            <person name="Ovchinnikova G."/>
            <person name="Pati A."/>
            <person name="Chen A."/>
            <person name="Palaniappan K."/>
            <person name="Land M."/>
            <person name="Hauser L."/>
            <person name="Chang Y.J."/>
            <person name="Jeffries C.C."/>
            <person name="Meincke L."/>
            <person name="Sims D."/>
            <person name="Brettin T."/>
            <person name="Detter J.C."/>
            <person name="Han C."/>
            <person name="Chain P."/>
            <person name="Bristow J."/>
            <person name="Eisen J.A."/>
            <person name="Markowitz V."/>
            <person name="Hugenholtz P."/>
            <person name="Kyrpides N.C."/>
            <person name="Klenk H.P."/>
            <person name="Lucas S."/>
        </authorList>
    </citation>
    <scope>NUCLEOTIDE SEQUENCE [LARGE SCALE GENOMIC DNA]</scope>
    <source>
        <strain evidence="3">DSM 4028 / VKM B-1378 / X</strain>
    </source>
</reference>
<gene>
    <name evidence="2" type="ordered locus">Dbac_0126</name>
</gene>
<dbReference type="PANTHER" id="PTHR12526:SF637">
    <property type="entry name" value="GLYCOSYLTRANSFERASE EPSF-RELATED"/>
    <property type="match status" value="1"/>
</dbReference>
<dbReference type="Pfam" id="PF00534">
    <property type="entry name" value="Glycos_transf_1"/>
    <property type="match status" value="1"/>
</dbReference>
<dbReference type="HOGENOM" id="CLU_394192_0_0_7"/>
<dbReference type="CAZy" id="GT4">
    <property type="family name" value="Glycosyltransferase Family 4"/>
</dbReference>
<dbReference type="Proteomes" id="UP000002216">
    <property type="component" value="Chromosome"/>
</dbReference>
<dbReference type="KEGG" id="dba:Dbac_0126"/>
<keyword evidence="3" id="KW-1185">Reference proteome</keyword>
<dbReference type="PANTHER" id="PTHR12526">
    <property type="entry name" value="GLYCOSYLTRANSFERASE"/>
    <property type="match status" value="1"/>
</dbReference>
<proteinExistence type="predicted"/>
<dbReference type="Gene3D" id="3.40.50.2000">
    <property type="entry name" value="Glycogen Phosphorylase B"/>
    <property type="match status" value="2"/>
</dbReference>
<dbReference type="CDD" id="cd03801">
    <property type="entry name" value="GT4_PimA-like"/>
    <property type="match status" value="1"/>
</dbReference>
<keyword evidence="2" id="KW-0808">Transferase</keyword>
<evidence type="ECO:0000313" key="2">
    <source>
        <dbReference type="EMBL" id="ACU88254.1"/>
    </source>
</evidence>
<dbReference type="RefSeq" id="WP_012805339.1">
    <property type="nucleotide sequence ID" value="NC_013173.1"/>
</dbReference>
<accession>C7LT30</accession>
<dbReference type="STRING" id="525897.Dbac_0126"/>
<dbReference type="SUPFAM" id="SSF53756">
    <property type="entry name" value="UDP-Glycosyltransferase/glycogen phosphorylase"/>
    <property type="match status" value="1"/>
</dbReference>